<accession>A0A4U3KZ76</accession>
<dbReference type="Gene3D" id="3.30.70.1290">
    <property type="entry name" value="Transposase IS200-like"/>
    <property type="match status" value="1"/>
</dbReference>
<protein>
    <submittedName>
        <fullName evidence="2">Transposase</fullName>
    </submittedName>
</protein>
<evidence type="ECO:0000313" key="2">
    <source>
        <dbReference type="EMBL" id="TKK68071.1"/>
    </source>
</evidence>
<feature type="domain" description="Transposase IS200-like" evidence="1">
    <location>
        <begin position="3"/>
        <end position="117"/>
    </location>
</feature>
<dbReference type="RefSeq" id="WP_137262175.1">
    <property type="nucleotide sequence ID" value="NZ_SZQL01000009.1"/>
</dbReference>
<dbReference type="EMBL" id="SZQL01000009">
    <property type="protein sequence ID" value="TKK68071.1"/>
    <property type="molecule type" value="Genomic_DNA"/>
</dbReference>
<dbReference type="AlphaFoldDB" id="A0A4U3KZ76"/>
<proteinExistence type="predicted"/>
<keyword evidence="3" id="KW-1185">Reference proteome</keyword>
<evidence type="ECO:0000313" key="3">
    <source>
        <dbReference type="Proteomes" id="UP000305848"/>
    </source>
</evidence>
<dbReference type="InterPro" id="IPR002686">
    <property type="entry name" value="Transposase_17"/>
</dbReference>
<sequence>MSYIKIWIHAVWGTKNRLPLLKEPVLSQVCKHILDNAKEKGIYINTINGYDEHLHILMLLKHDCSISKQMQLLNGESAFWINKNSVTKANFEWADKYFAASVSDDKIDKVRAYICNQQEHHKRYTFAEEYKLFLRGIGYENDLG</sequence>
<dbReference type="SUPFAM" id="SSF143422">
    <property type="entry name" value="Transposase IS200-like"/>
    <property type="match status" value="1"/>
</dbReference>
<evidence type="ECO:0000259" key="1">
    <source>
        <dbReference type="SMART" id="SM01321"/>
    </source>
</evidence>
<dbReference type="Pfam" id="PF01797">
    <property type="entry name" value="Y1_Tnp"/>
    <property type="match status" value="1"/>
</dbReference>
<dbReference type="OrthoDB" id="9797997at2"/>
<dbReference type="Proteomes" id="UP000305848">
    <property type="component" value="Unassembled WGS sequence"/>
</dbReference>
<comment type="caution">
    <text evidence="2">The sequence shown here is derived from an EMBL/GenBank/DDBJ whole genome shotgun (WGS) entry which is preliminary data.</text>
</comment>
<dbReference type="PANTHER" id="PTHR33360">
    <property type="entry name" value="TRANSPOSASE FOR INSERTION SEQUENCE ELEMENT IS200"/>
    <property type="match status" value="1"/>
</dbReference>
<name>A0A4U3KZ76_9BACT</name>
<organism evidence="2 3">
    <name type="scientific">Ilyomonas limi</name>
    <dbReference type="NCBI Taxonomy" id="2575867"/>
    <lineage>
        <taxon>Bacteria</taxon>
        <taxon>Pseudomonadati</taxon>
        <taxon>Bacteroidota</taxon>
        <taxon>Chitinophagia</taxon>
        <taxon>Chitinophagales</taxon>
        <taxon>Chitinophagaceae</taxon>
        <taxon>Ilyomonas</taxon>
    </lineage>
</organism>
<dbReference type="InterPro" id="IPR036515">
    <property type="entry name" value="Transposase_17_sf"/>
</dbReference>
<dbReference type="GO" id="GO:0006313">
    <property type="term" value="P:DNA transposition"/>
    <property type="evidence" value="ECO:0007669"/>
    <property type="project" value="InterPro"/>
</dbReference>
<reference evidence="2 3" key="1">
    <citation type="submission" date="2019-05" db="EMBL/GenBank/DDBJ databases">
        <title>Panacibacter sp. strain 17mud1-8 Genome sequencing and assembly.</title>
        <authorList>
            <person name="Chhetri G."/>
        </authorList>
    </citation>
    <scope>NUCLEOTIDE SEQUENCE [LARGE SCALE GENOMIC DNA]</scope>
    <source>
        <strain evidence="2 3">17mud1-8</strain>
    </source>
</reference>
<gene>
    <name evidence="2" type="ORF">FC093_12730</name>
</gene>
<dbReference type="SMART" id="SM01321">
    <property type="entry name" value="Y1_Tnp"/>
    <property type="match status" value="1"/>
</dbReference>
<dbReference type="GO" id="GO:0003677">
    <property type="term" value="F:DNA binding"/>
    <property type="evidence" value="ECO:0007669"/>
    <property type="project" value="InterPro"/>
</dbReference>
<dbReference type="GO" id="GO:0004803">
    <property type="term" value="F:transposase activity"/>
    <property type="evidence" value="ECO:0007669"/>
    <property type="project" value="InterPro"/>
</dbReference>
<dbReference type="PANTHER" id="PTHR33360:SF2">
    <property type="entry name" value="TRANSPOSASE FOR INSERTION SEQUENCE ELEMENT IS200"/>
    <property type="match status" value="1"/>
</dbReference>